<keyword evidence="5" id="KW-0808">Transferase</keyword>
<comment type="caution">
    <text evidence="12">The sequence shown here is derived from an EMBL/GenBank/DDBJ whole genome shotgun (WGS) entry which is preliminary data.</text>
</comment>
<comment type="cofactor">
    <cofactor evidence="2">
        <name>Mg(2+)</name>
        <dbReference type="ChEBI" id="CHEBI:18420"/>
    </cofactor>
</comment>
<dbReference type="Gene3D" id="3.90.550.10">
    <property type="entry name" value="Spore Coat Polysaccharide Biosynthesis Protein SpsA, Chain A"/>
    <property type="match status" value="1"/>
</dbReference>
<accession>A0ABN1QIZ3</accession>
<evidence type="ECO:0000313" key="12">
    <source>
        <dbReference type="EMBL" id="GAA0943378.1"/>
    </source>
</evidence>
<comment type="catalytic activity">
    <reaction evidence="10">
        <text>an NDP-alpha-D-glucose + (2R)-3-phosphoglycerate = (2R)-2-O-(alpha-D-glucopyranosyl)-3-phospho-glycerate + a ribonucleoside 5'-diphosphate + H(+)</text>
        <dbReference type="Rhea" id="RHEA:47244"/>
        <dbReference type="ChEBI" id="CHEBI:15378"/>
        <dbReference type="ChEBI" id="CHEBI:57930"/>
        <dbReference type="ChEBI" id="CHEBI:58272"/>
        <dbReference type="ChEBI" id="CHEBI:62600"/>
        <dbReference type="ChEBI" id="CHEBI:76533"/>
        <dbReference type="EC" id="2.4.1.266"/>
    </reaction>
    <physiologicalReaction direction="left-to-right" evidence="10">
        <dbReference type="Rhea" id="RHEA:47245"/>
    </physiologicalReaction>
</comment>
<evidence type="ECO:0000256" key="1">
    <source>
        <dbReference type="ARBA" id="ARBA00001936"/>
    </source>
</evidence>
<dbReference type="Pfam" id="PF00535">
    <property type="entry name" value="Glycos_transf_2"/>
    <property type="match status" value="1"/>
</dbReference>
<feature type="domain" description="Glycosyltransferase 2-like" evidence="11">
    <location>
        <begin position="36"/>
        <end position="164"/>
    </location>
</feature>
<comment type="similarity">
    <text evidence="3">Belongs to the glycosyltransferase 2 family.</text>
</comment>
<dbReference type="Proteomes" id="UP001501578">
    <property type="component" value="Unassembled WGS sequence"/>
</dbReference>
<evidence type="ECO:0000256" key="8">
    <source>
        <dbReference type="ARBA" id="ARBA00040894"/>
    </source>
</evidence>
<keyword evidence="6" id="KW-0460">Magnesium</keyword>
<evidence type="ECO:0000256" key="4">
    <source>
        <dbReference type="ARBA" id="ARBA00022676"/>
    </source>
</evidence>
<protein>
    <recommendedName>
        <fullName evidence="8">Glucosyl-3-phosphoglycerate synthase</fullName>
        <ecNumber evidence="7">2.4.1.266</ecNumber>
    </recommendedName>
</protein>
<evidence type="ECO:0000313" key="13">
    <source>
        <dbReference type="Proteomes" id="UP001501578"/>
    </source>
</evidence>
<dbReference type="PANTHER" id="PTHR48090:SF10">
    <property type="entry name" value="GLUCOSYL-3-PHOSPHOGLYCERATE SYNTHASE"/>
    <property type="match status" value="1"/>
</dbReference>
<evidence type="ECO:0000256" key="5">
    <source>
        <dbReference type="ARBA" id="ARBA00022679"/>
    </source>
</evidence>
<keyword evidence="13" id="KW-1185">Reference proteome</keyword>
<dbReference type="EMBL" id="BAAAHQ010000035">
    <property type="protein sequence ID" value="GAA0943378.1"/>
    <property type="molecule type" value="Genomic_DNA"/>
</dbReference>
<evidence type="ECO:0000256" key="6">
    <source>
        <dbReference type="ARBA" id="ARBA00022842"/>
    </source>
</evidence>
<dbReference type="InterPro" id="IPR001173">
    <property type="entry name" value="Glyco_trans_2-like"/>
</dbReference>
<dbReference type="NCBIfam" id="NF010496">
    <property type="entry name" value="PRK13915.1"/>
    <property type="match status" value="1"/>
</dbReference>
<comment type="catalytic activity">
    <reaction evidence="9">
        <text>(2R)-3-phosphoglycerate + UDP-alpha-D-glucose = (2R)-2-O-(alpha-D-glucopyranosyl)-3-phospho-glycerate + UDP + H(+)</text>
        <dbReference type="Rhea" id="RHEA:31319"/>
        <dbReference type="ChEBI" id="CHEBI:15378"/>
        <dbReference type="ChEBI" id="CHEBI:58223"/>
        <dbReference type="ChEBI" id="CHEBI:58272"/>
        <dbReference type="ChEBI" id="CHEBI:58885"/>
        <dbReference type="ChEBI" id="CHEBI:62600"/>
        <dbReference type="EC" id="2.4.1.266"/>
    </reaction>
    <physiologicalReaction direction="left-to-right" evidence="9">
        <dbReference type="Rhea" id="RHEA:31320"/>
    </physiologicalReaction>
</comment>
<dbReference type="InterPro" id="IPR050256">
    <property type="entry name" value="Glycosyltransferase_2"/>
</dbReference>
<reference evidence="12 13" key="1">
    <citation type="journal article" date="2019" name="Int. J. Syst. Evol. Microbiol.">
        <title>The Global Catalogue of Microorganisms (GCM) 10K type strain sequencing project: providing services to taxonomists for standard genome sequencing and annotation.</title>
        <authorList>
            <consortium name="The Broad Institute Genomics Platform"/>
            <consortium name="The Broad Institute Genome Sequencing Center for Infectious Disease"/>
            <person name="Wu L."/>
            <person name="Ma J."/>
        </authorList>
    </citation>
    <scope>NUCLEOTIDE SEQUENCE [LARGE SCALE GENOMIC DNA]</scope>
    <source>
        <strain evidence="12 13">JCM 11136</strain>
    </source>
</reference>
<gene>
    <name evidence="12" type="ORF">GCM10009560_56690</name>
</gene>
<dbReference type="SUPFAM" id="SSF53448">
    <property type="entry name" value="Nucleotide-diphospho-sugar transferases"/>
    <property type="match status" value="1"/>
</dbReference>
<dbReference type="InterPro" id="IPR029044">
    <property type="entry name" value="Nucleotide-diphossugar_trans"/>
</dbReference>
<sequence length="312" mass="33841">MSTDLRVTQWYGRRTSTASDWPLDTLVDAKGTTRISVVLPARNEERTVGAIVTVIRRELEHLVDEIIVVDSRSTDSTAEVAAAAGATVVHQDAVLSHLPVLSGKGEALWKGLAATTGDIVVYADADVSNFGSHFITGLLGPLLTDPEVHFVKGAYERPLNGRRGEGGRATELVARPLLNQWWPELAGFVQPLGGEYAARREVLQRVPYVTEYGVEFGLLVDLLDLIGLDAMAQVDLGSRDHGHQNTLALGRMAGQIMVTAWSRLARQGRLVAAEPPSPSLLQFDLDRQAEWVDVSVAERPPLASLVAEEDVV</sequence>
<name>A0ABN1QIZ3_9ACTN</name>
<dbReference type="RefSeq" id="WP_343953142.1">
    <property type="nucleotide sequence ID" value="NZ_BAAAHQ010000035.1"/>
</dbReference>
<proteinExistence type="inferred from homology"/>
<evidence type="ECO:0000256" key="3">
    <source>
        <dbReference type="ARBA" id="ARBA00006739"/>
    </source>
</evidence>
<dbReference type="PANTHER" id="PTHR48090">
    <property type="entry name" value="UNDECAPRENYL-PHOSPHATE 4-DEOXY-4-FORMAMIDO-L-ARABINOSE TRANSFERASE-RELATED"/>
    <property type="match status" value="1"/>
</dbReference>
<organism evidence="12 13">
    <name type="scientific">Nonomuraea longicatena</name>
    <dbReference type="NCBI Taxonomy" id="83682"/>
    <lineage>
        <taxon>Bacteria</taxon>
        <taxon>Bacillati</taxon>
        <taxon>Actinomycetota</taxon>
        <taxon>Actinomycetes</taxon>
        <taxon>Streptosporangiales</taxon>
        <taxon>Streptosporangiaceae</taxon>
        <taxon>Nonomuraea</taxon>
    </lineage>
</organism>
<dbReference type="EC" id="2.4.1.266" evidence="7"/>
<evidence type="ECO:0000256" key="7">
    <source>
        <dbReference type="ARBA" id="ARBA00039022"/>
    </source>
</evidence>
<evidence type="ECO:0000256" key="10">
    <source>
        <dbReference type="ARBA" id="ARBA00048997"/>
    </source>
</evidence>
<keyword evidence="4" id="KW-0328">Glycosyltransferase</keyword>
<evidence type="ECO:0000256" key="2">
    <source>
        <dbReference type="ARBA" id="ARBA00001946"/>
    </source>
</evidence>
<comment type="cofactor">
    <cofactor evidence="1">
        <name>Mn(2+)</name>
        <dbReference type="ChEBI" id="CHEBI:29035"/>
    </cofactor>
</comment>
<evidence type="ECO:0000256" key="9">
    <source>
        <dbReference type="ARBA" id="ARBA00048689"/>
    </source>
</evidence>
<evidence type="ECO:0000259" key="11">
    <source>
        <dbReference type="Pfam" id="PF00535"/>
    </source>
</evidence>